<dbReference type="InterPro" id="IPR019694">
    <property type="entry name" value="Phage_HP1_Orf23"/>
</dbReference>
<protein>
    <submittedName>
        <fullName evidence="1">Tail sheath protein</fullName>
    </submittedName>
</protein>
<dbReference type="Pfam" id="PF10758">
    <property type="entry name" value="DUF2586"/>
    <property type="match status" value="1"/>
</dbReference>
<evidence type="ECO:0000313" key="1">
    <source>
        <dbReference type="EMBL" id="DAF55826.1"/>
    </source>
</evidence>
<proteinExistence type="predicted"/>
<organism evidence="1">
    <name type="scientific">Siphoviridae sp. ctDIL13</name>
    <dbReference type="NCBI Taxonomy" id="2827811"/>
    <lineage>
        <taxon>Viruses</taxon>
        <taxon>Duplodnaviria</taxon>
        <taxon>Heunggongvirae</taxon>
        <taxon>Uroviricota</taxon>
        <taxon>Caudoviricetes</taxon>
    </lineage>
</organism>
<reference evidence="1" key="1">
    <citation type="journal article" date="2021" name="Proc. Natl. Acad. Sci. U.S.A.">
        <title>A Catalog of Tens of Thousands of Viruses from Human Metagenomes Reveals Hidden Associations with Chronic Diseases.</title>
        <authorList>
            <person name="Tisza M.J."/>
            <person name="Buck C.B."/>
        </authorList>
    </citation>
    <scope>NUCLEOTIDE SEQUENCE</scope>
    <source>
        <strain evidence="1">CtDIL13</strain>
    </source>
</reference>
<sequence length="392" mass="42755">MLPRIRIRYMNGLLGTVGESPDGLFALVCSATAVNDSFALERAYTIQSMDSLTALGITAANNARLYKHISDFYTEAENGTKLVIFGVDKAKSMTELCDRQTGAVKKLIVSQNGVLRGVFVARDNATKVSATDGLDADVFTALAKAQQMAEWSTTDLYAPLFFILEGRGYTGTTLKDLSNETYNRVGVLLGDTEVDSQGACVGTLAGRLASLPVQRNIGRVKNGALKTTLLYVGKKKVEEDSEVISSIHDKGYITARKYVGRSGYFFADDRLACVETDDYAHLSNRRVIDKAYRIAYNTLLDMMLDELEINSDGTMQTGVITSWQQTVENAINRSMTAAGELSAGNNGEGCSCYIDPKQNVVATSKVEMTLKVRPFGYARYVDVNLGFQVTTV</sequence>
<accession>A0A8S5SZ66</accession>
<name>A0A8S5SZ66_9CAUD</name>
<dbReference type="EMBL" id="BK032701">
    <property type="protein sequence ID" value="DAF55826.1"/>
    <property type="molecule type" value="Genomic_DNA"/>
</dbReference>